<feature type="transmembrane region" description="Helical" evidence="1">
    <location>
        <begin position="71"/>
        <end position="91"/>
    </location>
</feature>
<organism evidence="2 3">
    <name type="scientific">Decorospora gaudefroyi</name>
    <dbReference type="NCBI Taxonomy" id="184978"/>
    <lineage>
        <taxon>Eukaryota</taxon>
        <taxon>Fungi</taxon>
        <taxon>Dikarya</taxon>
        <taxon>Ascomycota</taxon>
        <taxon>Pezizomycotina</taxon>
        <taxon>Dothideomycetes</taxon>
        <taxon>Pleosporomycetidae</taxon>
        <taxon>Pleosporales</taxon>
        <taxon>Pleosporineae</taxon>
        <taxon>Pleosporaceae</taxon>
        <taxon>Decorospora</taxon>
    </lineage>
</organism>
<dbReference type="AlphaFoldDB" id="A0A6A5K4C7"/>
<protein>
    <submittedName>
        <fullName evidence="2">Uncharacterized protein</fullName>
    </submittedName>
</protein>
<keyword evidence="1" id="KW-1133">Transmembrane helix</keyword>
<keyword evidence="1" id="KW-0812">Transmembrane</keyword>
<gene>
    <name evidence="2" type="ORF">BDW02DRAFT_63641</name>
</gene>
<proteinExistence type="predicted"/>
<sequence length="166" mass="18217">MHRNTRKRHGDAVVWLPIISECVGTVITSNPITRSTLSPSSYKPADDRAATLDTYQLVYLRRRGLWRKSPATCVVVLCTLSIGASTFTGWGTNIHKVASLQLALALPASPHTGPCPHAVVAPRVCLFREFFGAEIKDCRKLERSFSLIVLVGGGRRETSDGKNDRT</sequence>
<evidence type="ECO:0000313" key="2">
    <source>
        <dbReference type="EMBL" id="KAF1831160.1"/>
    </source>
</evidence>
<dbReference type="EMBL" id="ML975371">
    <property type="protein sequence ID" value="KAF1831160.1"/>
    <property type="molecule type" value="Genomic_DNA"/>
</dbReference>
<evidence type="ECO:0000256" key="1">
    <source>
        <dbReference type="SAM" id="Phobius"/>
    </source>
</evidence>
<accession>A0A6A5K4C7</accession>
<reference evidence="2" key="1">
    <citation type="submission" date="2020-01" db="EMBL/GenBank/DDBJ databases">
        <authorList>
            <consortium name="DOE Joint Genome Institute"/>
            <person name="Haridas S."/>
            <person name="Albert R."/>
            <person name="Binder M."/>
            <person name="Bloem J."/>
            <person name="Labutti K."/>
            <person name="Salamov A."/>
            <person name="Andreopoulos B."/>
            <person name="Baker S.E."/>
            <person name="Barry K."/>
            <person name="Bills G."/>
            <person name="Bluhm B.H."/>
            <person name="Cannon C."/>
            <person name="Castanera R."/>
            <person name="Culley D.E."/>
            <person name="Daum C."/>
            <person name="Ezra D."/>
            <person name="Gonzalez J.B."/>
            <person name="Henrissat B."/>
            <person name="Kuo A."/>
            <person name="Liang C."/>
            <person name="Lipzen A."/>
            <person name="Lutzoni F."/>
            <person name="Magnuson J."/>
            <person name="Mondo S."/>
            <person name="Nolan M."/>
            <person name="Ohm R."/>
            <person name="Pangilinan J."/>
            <person name="Park H.-J."/>
            <person name="Ramirez L."/>
            <person name="Alfaro M."/>
            <person name="Sun H."/>
            <person name="Tritt A."/>
            <person name="Yoshinaga Y."/>
            <person name="Zwiers L.-H."/>
            <person name="Turgeon B.G."/>
            <person name="Goodwin S.B."/>
            <person name="Spatafora J.W."/>
            <person name="Crous P.W."/>
            <person name="Grigoriev I.V."/>
        </authorList>
    </citation>
    <scope>NUCLEOTIDE SEQUENCE</scope>
    <source>
        <strain evidence="2">P77</strain>
    </source>
</reference>
<dbReference type="Proteomes" id="UP000800040">
    <property type="component" value="Unassembled WGS sequence"/>
</dbReference>
<keyword evidence="3" id="KW-1185">Reference proteome</keyword>
<name>A0A6A5K4C7_9PLEO</name>
<evidence type="ECO:0000313" key="3">
    <source>
        <dbReference type="Proteomes" id="UP000800040"/>
    </source>
</evidence>
<keyword evidence="1" id="KW-0472">Membrane</keyword>